<evidence type="ECO:0000313" key="3">
    <source>
        <dbReference type="Proteomes" id="UP000176914"/>
    </source>
</evidence>
<dbReference type="Proteomes" id="UP000176914">
    <property type="component" value="Unassembled WGS sequence"/>
</dbReference>
<proteinExistence type="predicted"/>
<protein>
    <submittedName>
        <fullName evidence="2">Uncharacterized protein</fullName>
    </submittedName>
</protein>
<name>A0A1F6E5S0_9BACT</name>
<dbReference type="AlphaFoldDB" id="A0A1F6E5S0"/>
<reference evidence="2 3" key="1">
    <citation type="journal article" date="2016" name="Nat. Commun.">
        <title>Thousands of microbial genomes shed light on interconnected biogeochemical processes in an aquifer system.</title>
        <authorList>
            <person name="Anantharaman K."/>
            <person name="Brown C.T."/>
            <person name="Hug L.A."/>
            <person name="Sharon I."/>
            <person name="Castelle C.J."/>
            <person name="Probst A.J."/>
            <person name="Thomas B.C."/>
            <person name="Singh A."/>
            <person name="Wilkins M.J."/>
            <person name="Karaoz U."/>
            <person name="Brodie E.L."/>
            <person name="Williams K.H."/>
            <person name="Hubbard S.S."/>
            <person name="Banfield J.F."/>
        </authorList>
    </citation>
    <scope>NUCLEOTIDE SEQUENCE [LARGE SCALE GENOMIC DNA]</scope>
</reference>
<evidence type="ECO:0000256" key="1">
    <source>
        <dbReference type="SAM" id="MobiDB-lite"/>
    </source>
</evidence>
<evidence type="ECO:0000313" key="2">
    <source>
        <dbReference type="EMBL" id="OGG69045.1"/>
    </source>
</evidence>
<dbReference type="EMBL" id="MFLL01000023">
    <property type="protein sequence ID" value="OGG69045.1"/>
    <property type="molecule type" value="Genomic_DNA"/>
</dbReference>
<comment type="caution">
    <text evidence="2">The sequence shown here is derived from an EMBL/GenBank/DDBJ whole genome shotgun (WGS) entry which is preliminary data.</text>
</comment>
<feature type="compositionally biased region" description="Basic and acidic residues" evidence="1">
    <location>
        <begin position="14"/>
        <end position="26"/>
    </location>
</feature>
<gene>
    <name evidence="2" type="ORF">A3C20_03555</name>
</gene>
<feature type="region of interest" description="Disordered" evidence="1">
    <location>
        <begin position="1"/>
        <end position="26"/>
    </location>
</feature>
<accession>A0A1F6E5S0</accession>
<sequence>MDRLSAAKLQSGETNKKPLEGRAPDIDVRGQQIQDPDVSPEGGVFTRRNVVLGGAALAAAGAAEATGLNPFTNFLGKPLGELDYHTKANEFKRILEQRYGIRLSMGPQQGQDRVLGDPMLLEKYRTVMEVIADELSKYPPEMLQKIGKDRVFEIRVIDNLYLKAPEDAVLPGVTKITGGNAQWHAKDGATRISLKANETERQLRRNIHHELNHIFSFEWQDQNARDRRWVRLNSETSRNPYVEVPEDVEPDTPTDDRRFLSLNASSKAEEDQAVCAEWMMTPLLHAEFLTRWRDEQDQDVKNALAAKYIETKNNYLNWSGGKIDDAFWQVIIKRGEEELTNRKKPQVSS</sequence>
<organism evidence="2 3">
    <name type="scientific">Candidatus Kaiserbacteria bacterium RIFCSPHIGHO2_02_FULL_55_25</name>
    <dbReference type="NCBI Taxonomy" id="1798498"/>
    <lineage>
        <taxon>Bacteria</taxon>
        <taxon>Candidatus Kaiseribacteriota</taxon>
    </lineage>
</organism>